<dbReference type="Gene3D" id="3.30.565.10">
    <property type="entry name" value="Histidine kinase-like ATPase, C-terminal domain"/>
    <property type="match status" value="1"/>
</dbReference>
<accession>A0A139A877</accession>
<dbReference type="EMBL" id="KQ965783">
    <property type="protein sequence ID" value="KXS13002.1"/>
    <property type="molecule type" value="Genomic_DNA"/>
</dbReference>
<dbReference type="PRINTS" id="PR00344">
    <property type="entry name" value="BCTRLSENSOR"/>
</dbReference>
<feature type="domain" description="Response regulatory" evidence="5">
    <location>
        <begin position="462"/>
        <end position="584"/>
    </location>
</feature>
<dbReference type="InterPro" id="IPR004358">
    <property type="entry name" value="Sig_transdc_His_kin-like_C"/>
</dbReference>
<dbReference type="STRING" id="1344416.A0A139A877"/>
<feature type="domain" description="Histidine kinase" evidence="4">
    <location>
        <begin position="220"/>
        <end position="425"/>
    </location>
</feature>
<dbReference type="SUPFAM" id="SSF47384">
    <property type="entry name" value="Homodimeric domain of signal transducing histidine kinase"/>
    <property type="match status" value="1"/>
</dbReference>
<dbReference type="PROSITE" id="PS50109">
    <property type="entry name" value="HIS_KIN"/>
    <property type="match status" value="1"/>
</dbReference>
<dbReference type="Proteomes" id="UP000070544">
    <property type="component" value="Unassembled WGS sequence"/>
</dbReference>
<dbReference type="InterPro" id="IPR005467">
    <property type="entry name" value="His_kinase_dom"/>
</dbReference>
<dbReference type="GO" id="GO:0000155">
    <property type="term" value="F:phosphorelay sensor kinase activity"/>
    <property type="evidence" value="ECO:0007669"/>
    <property type="project" value="InterPro"/>
</dbReference>
<dbReference type="InterPro" id="IPR003661">
    <property type="entry name" value="HisK_dim/P_dom"/>
</dbReference>
<evidence type="ECO:0000256" key="3">
    <source>
        <dbReference type="SAM" id="MobiDB-lite"/>
    </source>
</evidence>
<dbReference type="CDD" id="cd17546">
    <property type="entry name" value="REC_hyHK_CKI1_RcsC-like"/>
    <property type="match status" value="1"/>
</dbReference>
<name>A0A139A877_GONPJ</name>
<gene>
    <name evidence="6" type="ORF">M427DRAFT_501874</name>
</gene>
<dbReference type="InterPro" id="IPR011006">
    <property type="entry name" value="CheY-like_superfamily"/>
</dbReference>
<dbReference type="PROSITE" id="PS50110">
    <property type="entry name" value="RESPONSE_REGULATORY"/>
    <property type="match status" value="1"/>
</dbReference>
<dbReference type="InterPro" id="IPR001789">
    <property type="entry name" value="Sig_transdc_resp-reg_receiver"/>
</dbReference>
<dbReference type="Pfam" id="PF00072">
    <property type="entry name" value="Response_reg"/>
    <property type="match status" value="1"/>
</dbReference>
<dbReference type="OrthoDB" id="10266508at2759"/>
<dbReference type="Gene3D" id="3.40.50.2300">
    <property type="match status" value="1"/>
</dbReference>
<dbReference type="Pfam" id="PF02518">
    <property type="entry name" value="HATPase_c"/>
    <property type="match status" value="1"/>
</dbReference>
<evidence type="ECO:0000259" key="4">
    <source>
        <dbReference type="PROSITE" id="PS50109"/>
    </source>
</evidence>
<feature type="region of interest" description="Disordered" evidence="3">
    <location>
        <begin position="420"/>
        <end position="449"/>
    </location>
</feature>
<sequence>MQARHQELRARNAELKEDLSMLRASVGKSDPVEWSRITLEHVTETTPCESHGGNAFSKSTLNSEFDGGRDAPLVKAQYKKSFDVFRCCYSNQPVRRVDQTLADSFYNLIKELVDAVSATITRSDMDNNTLFALKNKYLQHLMQCSFDDICRKGWIEYLSVVCGASAPIGDGSNIGLWNCKDGTSVNRHFENELSLQNIELACKLQCAESASCAKDWLVAIVLHELRTPLNRMMGTARLLQESESLDADQIEQLDALMESGEALKTVIDDLLAYSSMELGKARLIPTPFSLRSVCRSVVITFRASTLKKLGVSLSLHIDDSIPDTLMGDAVRPRQVLINLVGNALKFMEEWSVTVVVCVAGLLDGESGADTGRGIPPELQDRLFKPFSQVDQVSKYSGTGLGLSISKQIVKMMSGRMWMESAGRRGDWNDSTAESRPRRPGARPPPFVLSPQSPLYALDPPLRVLLTEDNPMYRMVATKFLAKLGVRPDNAHDGEEAFDMWERGCGDGKGYGVVLMDGQMPKLPGLEAARIIRSLLPHLQQPYIIALTANVTEGDIAQALCAGIQEHLGEPVTLEDLMRVPERAVVEVRGGAA</sequence>
<evidence type="ECO:0000313" key="7">
    <source>
        <dbReference type="Proteomes" id="UP000070544"/>
    </source>
</evidence>
<evidence type="ECO:0000256" key="2">
    <source>
        <dbReference type="PROSITE-ProRule" id="PRU00169"/>
    </source>
</evidence>
<dbReference type="InterPro" id="IPR036097">
    <property type="entry name" value="HisK_dim/P_sf"/>
</dbReference>
<dbReference type="SMART" id="SM00387">
    <property type="entry name" value="HATPase_c"/>
    <property type="match status" value="1"/>
</dbReference>
<dbReference type="Gene3D" id="1.10.287.130">
    <property type="match status" value="1"/>
</dbReference>
<evidence type="ECO:0000256" key="1">
    <source>
        <dbReference type="ARBA" id="ARBA00022553"/>
    </source>
</evidence>
<dbReference type="InterPro" id="IPR036890">
    <property type="entry name" value="HATPase_C_sf"/>
</dbReference>
<protein>
    <recommendedName>
        <fullName evidence="8">Histidine kinase</fullName>
    </recommendedName>
</protein>
<dbReference type="PANTHER" id="PTHR45339">
    <property type="entry name" value="HYBRID SIGNAL TRANSDUCTION HISTIDINE KINASE J"/>
    <property type="match status" value="1"/>
</dbReference>
<evidence type="ECO:0000313" key="6">
    <source>
        <dbReference type="EMBL" id="KXS13002.1"/>
    </source>
</evidence>
<dbReference type="Pfam" id="PF00512">
    <property type="entry name" value="HisKA"/>
    <property type="match status" value="1"/>
</dbReference>
<dbReference type="PANTHER" id="PTHR45339:SF5">
    <property type="entry name" value="HISTIDINE KINASE"/>
    <property type="match status" value="1"/>
</dbReference>
<keyword evidence="1 2" id="KW-0597">Phosphoprotein</keyword>
<dbReference type="SUPFAM" id="SSF55874">
    <property type="entry name" value="ATPase domain of HSP90 chaperone/DNA topoisomerase II/histidine kinase"/>
    <property type="match status" value="1"/>
</dbReference>
<keyword evidence="7" id="KW-1185">Reference proteome</keyword>
<dbReference type="InterPro" id="IPR003594">
    <property type="entry name" value="HATPase_dom"/>
</dbReference>
<dbReference type="SMART" id="SM00448">
    <property type="entry name" value="REC"/>
    <property type="match status" value="1"/>
</dbReference>
<reference evidence="6 7" key="1">
    <citation type="journal article" date="2015" name="Genome Biol. Evol.">
        <title>Phylogenomic analyses indicate that early fungi evolved digesting cell walls of algal ancestors of land plants.</title>
        <authorList>
            <person name="Chang Y."/>
            <person name="Wang S."/>
            <person name="Sekimoto S."/>
            <person name="Aerts A.L."/>
            <person name="Choi C."/>
            <person name="Clum A."/>
            <person name="LaButti K.M."/>
            <person name="Lindquist E.A."/>
            <person name="Yee Ngan C."/>
            <person name="Ohm R.A."/>
            <person name="Salamov A.A."/>
            <person name="Grigoriev I.V."/>
            <person name="Spatafora J.W."/>
            <person name="Berbee M.L."/>
        </authorList>
    </citation>
    <scope>NUCLEOTIDE SEQUENCE [LARGE SCALE GENOMIC DNA]</scope>
    <source>
        <strain evidence="6 7">JEL478</strain>
    </source>
</reference>
<organism evidence="6 7">
    <name type="scientific">Gonapodya prolifera (strain JEL478)</name>
    <name type="common">Monoblepharis prolifera</name>
    <dbReference type="NCBI Taxonomy" id="1344416"/>
    <lineage>
        <taxon>Eukaryota</taxon>
        <taxon>Fungi</taxon>
        <taxon>Fungi incertae sedis</taxon>
        <taxon>Chytridiomycota</taxon>
        <taxon>Chytridiomycota incertae sedis</taxon>
        <taxon>Monoblepharidomycetes</taxon>
        <taxon>Monoblepharidales</taxon>
        <taxon>Gonapodyaceae</taxon>
        <taxon>Gonapodya</taxon>
    </lineage>
</organism>
<dbReference type="CDD" id="cd00082">
    <property type="entry name" value="HisKA"/>
    <property type="match status" value="1"/>
</dbReference>
<feature type="compositionally biased region" description="Basic and acidic residues" evidence="3">
    <location>
        <begin position="421"/>
        <end position="436"/>
    </location>
</feature>
<dbReference type="SUPFAM" id="SSF52172">
    <property type="entry name" value="CheY-like"/>
    <property type="match status" value="1"/>
</dbReference>
<proteinExistence type="predicted"/>
<dbReference type="AlphaFoldDB" id="A0A139A877"/>
<evidence type="ECO:0008006" key="8">
    <source>
        <dbReference type="Google" id="ProtNLM"/>
    </source>
</evidence>
<feature type="modified residue" description="4-aspartylphosphate" evidence="2">
    <location>
        <position position="516"/>
    </location>
</feature>
<dbReference type="SMART" id="SM00388">
    <property type="entry name" value="HisKA"/>
    <property type="match status" value="1"/>
</dbReference>
<evidence type="ECO:0000259" key="5">
    <source>
        <dbReference type="PROSITE" id="PS50110"/>
    </source>
</evidence>